<dbReference type="AlphaFoldDB" id="A0A7C0WVN0"/>
<protein>
    <submittedName>
        <fullName evidence="1">Uncharacterized protein</fullName>
    </submittedName>
</protein>
<dbReference type="EMBL" id="DQZW01000242">
    <property type="protein sequence ID" value="HDL90266.1"/>
    <property type="molecule type" value="Genomic_DNA"/>
</dbReference>
<name>A0A7C0WVN0_9BACT</name>
<comment type="caution">
    <text evidence="1">The sequence shown here is derived from an EMBL/GenBank/DDBJ whole genome shotgun (WGS) entry which is preliminary data.</text>
</comment>
<dbReference type="Proteomes" id="UP000886355">
    <property type="component" value="Unassembled WGS sequence"/>
</dbReference>
<organism evidence="1">
    <name type="scientific">Thermodesulforhabdus norvegica</name>
    <dbReference type="NCBI Taxonomy" id="39841"/>
    <lineage>
        <taxon>Bacteria</taxon>
        <taxon>Pseudomonadati</taxon>
        <taxon>Thermodesulfobacteriota</taxon>
        <taxon>Syntrophobacteria</taxon>
        <taxon>Syntrophobacterales</taxon>
        <taxon>Thermodesulforhabdaceae</taxon>
        <taxon>Thermodesulforhabdus</taxon>
    </lineage>
</organism>
<sequence>MKETETTVYITRYALTKGIYVETGKILKISGNDYFKVAKGYRLFNRDSYHREKSKKQRLLKKKNGPK</sequence>
<reference evidence="1" key="1">
    <citation type="journal article" date="2020" name="mSystems">
        <title>Genome- and Community-Level Interaction Insights into Carbon Utilization and Element Cycling Functions of Hydrothermarchaeota in Hydrothermal Sediment.</title>
        <authorList>
            <person name="Zhou Z."/>
            <person name="Liu Y."/>
            <person name="Xu W."/>
            <person name="Pan J."/>
            <person name="Luo Z.H."/>
            <person name="Li M."/>
        </authorList>
    </citation>
    <scope>NUCLEOTIDE SEQUENCE [LARGE SCALE GENOMIC DNA]</scope>
    <source>
        <strain evidence="1">HyVt-19</strain>
    </source>
</reference>
<proteinExistence type="predicted"/>
<gene>
    <name evidence="1" type="ORF">ENG14_05125</name>
</gene>
<accession>A0A7C0WVN0</accession>
<evidence type="ECO:0000313" key="1">
    <source>
        <dbReference type="EMBL" id="HDL90266.1"/>
    </source>
</evidence>